<keyword evidence="1" id="KW-0694">RNA-binding</keyword>
<dbReference type="EMBL" id="LNZB01000015">
    <property type="protein sequence ID" value="KTD82383.1"/>
    <property type="molecule type" value="Genomic_DNA"/>
</dbReference>
<feature type="binding site" evidence="1">
    <location>
        <position position="119"/>
    </location>
    <ligand>
        <name>S-adenosyl-L-methionine</name>
        <dbReference type="ChEBI" id="CHEBI:59789"/>
    </ligand>
</feature>
<dbReference type="EC" id="2.1.1.266" evidence="1"/>
<dbReference type="GO" id="GO:0003723">
    <property type="term" value="F:RNA binding"/>
    <property type="evidence" value="ECO:0007669"/>
    <property type="project" value="UniProtKB-UniRule"/>
</dbReference>
<dbReference type="InterPro" id="IPR029063">
    <property type="entry name" value="SAM-dependent_MTases_sf"/>
</dbReference>
<dbReference type="HAMAP" id="MF_00934">
    <property type="entry name" value="23SrRNA_methyltr_J"/>
    <property type="match status" value="1"/>
</dbReference>
<name>A0A0W1AM23_9GAMM</name>
<feature type="binding site" evidence="1">
    <location>
        <position position="101"/>
    </location>
    <ligand>
        <name>S-adenosyl-L-methionine</name>
        <dbReference type="ChEBI" id="CHEBI:59789"/>
    </ligand>
</feature>
<gene>
    <name evidence="1" type="primary">rlmJ</name>
    <name evidence="2" type="ORF">Lwal_0860</name>
</gene>
<evidence type="ECO:0000313" key="3">
    <source>
        <dbReference type="Proteomes" id="UP000054729"/>
    </source>
</evidence>
<dbReference type="GO" id="GO:0036307">
    <property type="term" value="F:23S rRNA (adenine(2030)-N(6))-methyltransferase activity"/>
    <property type="evidence" value="ECO:0007669"/>
    <property type="project" value="UniProtKB-UniRule"/>
</dbReference>
<keyword evidence="1" id="KW-0489">Methyltransferase</keyword>
<dbReference type="PANTHER" id="PTHR37426:SF1">
    <property type="entry name" value="RIBOSOMAL RNA LARGE SUBUNIT METHYLTRANSFERASE J"/>
    <property type="match status" value="1"/>
</dbReference>
<dbReference type="AlphaFoldDB" id="A0A0W1AM23"/>
<dbReference type="InterPro" id="IPR007473">
    <property type="entry name" value="RlmJ"/>
</dbReference>
<feature type="binding site" evidence="1">
    <location>
        <begin position="144"/>
        <end position="145"/>
    </location>
    <ligand>
        <name>S-adenosyl-L-methionine</name>
        <dbReference type="ChEBI" id="CHEBI:59789"/>
    </ligand>
</feature>
<dbReference type="Gene3D" id="3.40.50.150">
    <property type="entry name" value="Vaccinia Virus protein VP39"/>
    <property type="match status" value="1"/>
</dbReference>
<comment type="function">
    <text evidence="1">Specifically methylates the adenine in position 2030 of 23S rRNA.</text>
</comment>
<dbReference type="STRING" id="66969.Lwal_0860"/>
<proteinExistence type="inferred from homology"/>
<feature type="binding site" evidence="1">
    <location>
        <position position="165"/>
    </location>
    <ligand>
        <name>S-adenosyl-L-methionine</name>
        <dbReference type="ChEBI" id="CHEBI:59789"/>
    </ligand>
</feature>
<dbReference type="RefSeq" id="WP_058479675.1">
    <property type="nucleotide sequence ID" value="NZ_CAAAIQ010000006.1"/>
</dbReference>
<comment type="catalytic activity">
    <reaction evidence="1">
        <text>adenosine(2030) in 23S rRNA + S-adenosyl-L-methionine = N(6)-methyladenosine(2030) in 23S rRNA + S-adenosyl-L-homocysteine + H(+)</text>
        <dbReference type="Rhea" id="RHEA:43736"/>
        <dbReference type="Rhea" id="RHEA-COMP:10668"/>
        <dbReference type="Rhea" id="RHEA-COMP:10669"/>
        <dbReference type="ChEBI" id="CHEBI:15378"/>
        <dbReference type="ChEBI" id="CHEBI:57856"/>
        <dbReference type="ChEBI" id="CHEBI:59789"/>
        <dbReference type="ChEBI" id="CHEBI:74411"/>
        <dbReference type="ChEBI" id="CHEBI:74449"/>
        <dbReference type="EC" id="2.1.1.266"/>
    </reaction>
</comment>
<keyword evidence="1" id="KW-0808">Transferase</keyword>
<comment type="caution">
    <text evidence="2">The sequence shown here is derived from an EMBL/GenBank/DDBJ whole genome shotgun (WGS) entry which is preliminary data.</text>
</comment>
<keyword evidence="1" id="KW-0698">rRNA processing</keyword>
<sequence>MLSYQHGYHAGNFADVVKHIGLTRLISYLIQKEKPLFYLETHSGKGLYDLYDRQAQKTGEYKEGIQLIWPDRNKLDTVFENYFKCVAQVNHGNALRSYPGSPYFAIHLLRHEDRLYFCELHPKEFDALSKLSQGNKRVHYSNTDGLDALKSLLPPQEKRGLIFIDPAYEQKEEYKEIPEILEKAYKRFSTGVFCIWYPVVNKAWTNQLLRGLHSIKAKNCLRIEFNLGSMTHEGMTGCGLWVINPPYTFALEMKTALTQLKSYFNPVDSYYTIDNFSV</sequence>
<feature type="active site" description="Proton acceptor" evidence="1">
    <location>
        <position position="165"/>
    </location>
</feature>
<keyword evidence="1" id="KW-0949">S-adenosyl-L-methionine</keyword>
<dbReference type="SUPFAM" id="SSF53335">
    <property type="entry name" value="S-adenosyl-L-methionine-dependent methyltransferases"/>
    <property type="match status" value="1"/>
</dbReference>
<comment type="subunit">
    <text evidence="1">Monomer.</text>
</comment>
<keyword evidence="3" id="KW-1185">Reference proteome</keyword>
<feature type="binding site" evidence="1">
    <location>
        <position position="42"/>
    </location>
    <ligand>
        <name>S-adenosyl-L-methionine</name>
        <dbReference type="ChEBI" id="CHEBI:59789"/>
    </ligand>
</feature>
<dbReference type="PATRIC" id="fig|66969.6.peg.935"/>
<protein>
    <recommendedName>
        <fullName evidence="1">Ribosomal RNA large subunit methyltransferase J</fullName>
        <ecNumber evidence="1">2.1.1.266</ecNumber>
    </recommendedName>
    <alternativeName>
        <fullName evidence="1">23S rRNA (adenine(2030)-N6)-methyltransferase</fullName>
    </alternativeName>
    <alternativeName>
        <fullName evidence="1">23S rRNA m6A2030 methyltransferase</fullName>
    </alternativeName>
</protein>
<feature type="binding site" evidence="1">
    <location>
        <position position="19"/>
    </location>
    <ligand>
        <name>S-adenosyl-L-methionine</name>
        <dbReference type="ChEBI" id="CHEBI:59789"/>
    </ligand>
</feature>
<dbReference type="GO" id="GO:0070475">
    <property type="term" value="P:rRNA base methylation"/>
    <property type="evidence" value="ECO:0007669"/>
    <property type="project" value="UniProtKB-UniRule"/>
</dbReference>
<comment type="similarity">
    <text evidence="1">Belongs to the RlmJ family.</text>
</comment>
<dbReference type="Pfam" id="PF04378">
    <property type="entry name" value="RsmJ"/>
    <property type="match status" value="1"/>
</dbReference>
<feature type="site" description="Interaction with substrate rRNA" evidence="1">
    <location>
        <position position="4"/>
    </location>
</feature>
<reference evidence="2 3" key="1">
    <citation type="submission" date="2015-11" db="EMBL/GenBank/DDBJ databases">
        <title>Genomic analysis of 38 Legionella species identifies large and diverse effector repertoires.</title>
        <authorList>
            <person name="Burstein D."/>
            <person name="Amaro F."/>
            <person name="Zusman T."/>
            <person name="Lifshitz Z."/>
            <person name="Cohen O."/>
            <person name="Gilbert J.A."/>
            <person name="Pupko T."/>
            <person name="Shuman H.A."/>
            <person name="Segal G."/>
        </authorList>
    </citation>
    <scope>NUCLEOTIDE SEQUENCE [LARGE SCALE GENOMIC DNA]</scope>
    <source>
        <strain evidence="2 3">ATCC 51914</strain>
    </source>
</reference>
<evidence type="ECO:0000313" key="2">
    <source>
        <dbReference type="EMBL" id="KTD82383.1"/>
    </source>
</evidence>
<evidence type="ECO:0000256" key="1">
    <source>
        <dbReference type="HAMAP-Rule" id="MF_00934"/>
    </source>
</evidence>
<dbReference type="GO" id="GO:0005829">
    <property type="term" value="C:cytosol"/>
    <property type="evidence" value="ECO:0007669"/>
    <property type="project" value="TreeGrafter"/>
</dbReference>
<dbReference type="PANTHER" id="PTHR37426">
    <property type="entry name" value="RIBOSOMAL RNA LARGE SUBUNIT METHYLTRANSFERASE J"/>
    <property type="match status" value="1"/>
</dbReference>
<dbReference type="OrthoDB" id="9791274at2"/>
<accession>A0A0W1AM23</accession>
<dbReference type="Proteomes" id="UP000054729">
    <property type="component" value="Unassembled WGS sequence"/>
</dbReference>
<organism evidence="2 3">
    <name type="scientific">Legionella waltersii</name>
    <dbReference type="NCBI Taxonomy" id="66969"/>
    <lineage>
        <taxon>Bacteria</taxon>
        <taxon>Pseudomonadati</taxon>
        <taxon>Pseudomonadota</taxon>
        <taxon>Gammaproteobacteria</taxon>
        <taxon>Legionellales</taxon>
        <taxon>Legionellaceae</taxon>
        <taxon>Legionella</taxon>
    </lineage>
</organism>